<feature type="transmembrane region" description="Helical" evidence="6">
    <location>
        <begin position="337"/>
        <end position="359"/>
    </location>
</feature>
<dbReference type="GO" id="GO:0005886">
    <property type="term" value="C:plasma membrane"/>
    <property type="evidence" value="ECO:0007669"/>
    <property type="project" value="UniProtKB-SubCell"/>
</dbReference>
<feature type="transmembrane region" description="Helical" evidence="6">
    <location>
        <begin position="306"/>
        <end position="325"/>
    </location>
</feature>
<evidence type="ECO:0000256" key="2">
    <source>
        <dbReference type="ARBA" id="ARBA00022475"/>
    </source>
</evidence>
<feature type="transmembrane region" description="Helical" evidence="6">
    <location>
        <begin position="39"/>
        <end position="56"/>
    </location>
</feature>
<evidence type="ECO:0000313" key="7">
    <source>
        <dbReference type="EMBL" id="MEJ8567141.1"/>
    </source>
</evidence>
<evidence type="ECO:0000313" key="8">
    <source>
        <dbReference type="Proteomes" id="UP001359886"/>
    </source>
</evidence>
<feature type="transmembrane region" description="Helical" evidence="6">
    <location>
        <begin position="177"/>
        <end position="196"/>
    </location>
</feature>
<proteinExistence type="predicted"/>
<keyword evidence="8" id="KW-1185">Reference proteome</keyword>
<feature type="transmembrane region" description="Helical" evidence="6">
    <location>
        <begin position="12"/>
        <end position="33"/>
    </location>
</feature>
<feature type="transmembrane region" description="Helical" evidence="6">
    <location>
        <begin position="400"/>
        <end position="418"/>
    </location>
</feature>
<feature type="transmembrane region" description="Helical" evidence="6">
    <location>
        <begin position="88"/>
        <end position="110"/>
    </location>
</feature>
<dbReference type="RefSeq" id="WP_354694458.1">
    <property type="nucleotide sequence ID" value="NZ_JAZHOG010000003.1"/>
</dbReference>
<dbReference type="AlphaFoldDB" id="A0AAW9RHJ9"/>
<feature type="transmembrane region" description="Helical" evidence="6">
    <location>
        <begin position="122"/>
        <end position="145"/>
    </location>
</feature>
<keyword evidence="4 6" id="KW-1133">Transmembrane helix</keyword>
<gene>
    <name evidence="7" type="ORF">V3330_05840</name>
</gene>
<evidence type="ECO:0000256" key="6">
    <source>
        <dbReference type="SAM" id="Phobius"/>
    </source>
</evidence>
<name>A0AAW9RHJ9_9GAMM</name>
<feature type="transmembrane region" description="Helical" evidence="6">
    <location>
        <begin position="152"/>
        <end position="171"/>
    </location>
</feature>
<evidence type="ECO:0000256" key="1">
    <source>
        <dbReference type="ARBA" id="ARBA00004651"/>
    </source>
</evidence>
<dbReference type="InterPro" id="IPR050833">
    <property type="entry name" value="Poly_Biosynth_Transport"/>
</dbReference>
<organism evidence="7 8">
    <name type="scientific">Elongatibacter sediminis</name>
    <dbReference type="NCBI Taxonomy" id="3119006"/>
    <lineage>
        <taxon>Bacteria</taxon>
        <taxon>Pseudomonadati</taxon>
        <taxon>Pseudomonadota</taxon>
        <taxon>Gammaproteobacteria</taxon>
        <taxon>Chromatiales</taxon>
        <taxon>Wenzhouxiangellaceae</taxon>
        <taxon>Elongatibacter</taxon>
    </lineage>
</organism>
<comment type="subcellular location">
    <subcellularLocation>
        <location evidence="1">Cell membrane</location>
        <topology evidence="1">Multi-pass membrane protein</topology>
    </subcellularLocation>
</comment>
<evidence type="ECO:0008006" key="9">
    <source>
        <dbReference type="Google" id="ProtNLM"/>
    </source>
</evidence>
<keyword evidence="3 6" id="KW-0812">Transmembrane</keyword>
<keyword evidence="5 6" id="KW-0472">Membrane</keyword>
<feature type="transmembrane region" description="Helical" evidence="6">
    <location>
        <begin position="371"/>
        <end position="394"/>
    </location>
</feature>
<keyword evidence="2" id="KW-1003">Cell membrane</keyword>
<protein>
    <recommendedName>
        <fullName evidence="9">Polysaccharide biosynthesis protein</fullName>
    </recommendedName>
</protein>
<evidence type="ECO:0000256" key="4">
    <source>
        <dbReference type="ARBA" id="ARBA00022989"/>
    </source>
</evidence>
<dbReference type="PANTHER" id="PTHR30250">
    <property type="entry name" value="PST FAMILY PREDICTED COLANIC ACID TRANSPORTER"/>
    <property type="match status" value="1"/>
</dbReference>
<comment type="caution">
    <text evidence="7">The sequence shown here is derived from an EMBL/GenBank/DDBJ whole genome shotgun (WGS) entry which is preliminary data.</text>
</comment>
<dbReference type="EMBL" id="JAZHOG010000003">
    <property type="protein sequence ID" value="MEJ8567141.1"/>
    <property type="molecule type" value="Genomic_DNA"/>
</dbReference>
<dbReference type="PANTHER" id="PTHR30250:SF31">
    <property type="entry name" value="INNER MEMBRANE PROTEIN YGHQ"/>
    <property type="match status" value="1"/>
</dbReference>
<dbReference type="Proteomes" id="UP001359886">
    <property type="component" value="Unassembled WGS sequence"/>
</dbReference>
<sequence length="422" mass="45091">MSGRILKNLGRVLRGRGLAGVFSVIATGLMANALPVEQFGLVVLLHTYIMVIKGFLNFRTYEAIVRYGIPLQERGDEAGLMSLLRATFTVDVAASLLATAVAVAAVPLAAGMLQWDAPLSSWALIYSLALLTTPGNTGGGVLRLYDRFDALGTQYAVGPAVRVVLVAWGWFTGAGMGWFVLAWGVAFCAGNGYMIVRGFVELRRRARTSPWRGCGWRDVAGRDGEFWRFIGVVYWQTNIDLLPKHLSTLLAGSLLGPAAAGLFRLAREISTVLAQPAVLLREVLFPDLTRAWHNDRAAFHRLPWRAAAIATFAGLALLVLAALIGRPVLGMVGADYVPAYPLLLLLLLAGCFELTSAPLRAAVYAMGRASALLRIHVVGIAGYLGLFVVFTAWLGLIGPGLAAVGGSVLTLALTVPLLRRGG</sequence>
<reference evidence="7 8" key="1">
    <citation type="submission" date="2024-02" db="EMBL/GenBank/DDBJ databases">
        <title>A novel Wenzhouxiangellaceae bacterium, isolated from coastal sediments.</title>
        <authorList>
            <person name="Du Z.-J."/>
            <person name="Ye Y.-Q."/>
            <person name="Zhang X.-Y."/>
        </authorList>
    </citation>
    <scope>NUCLEOTIDE SEQUENCE [LARGE SCALE GENOMIC DNA]</scope>
    <source>
        <strain evidence="7 8">CH-27</strain>
    </source>
</reference>
<evidence type="ECO:0000256" key="5">
    <source>
        <dbReference type="ARBA" id="ARBA00023136"/>
    </source>
</evidence>
<accession>A0AAW9RHJ9</accession>
<evidence type="ECO:0000256" key="3">
    <source>
        <dbReference type="ARBA" id="ARBA00022692"/>
    </source>
</evidence>